<name>A0ABQ3IT95_9GAMM</name>
<sequence length="179" mass="20303">MFILLFIAIKHLDNTWGKLFLAGIVFSGIGDFFLDYDRVNWFIFGLASFFIAHVCYIASLKPELSKLKFKKNMVLASGYLIGGVFTFCLFASELQELFVPVFVYMLVLLLMAISTVLSLRSNYWLMLGGLSFVVSDTMIGLDKFYSPLNFHHSVIMVTYYFAQLALLLGVIQSVDVVEQ</sequence>
<feature type="transmembrane region" description="Helical" evidence="6">
    <location>
        <begin position="153"/>
        <end position="174"/>
    </location>
</feature>
<evidence type="ECO:0000256" key="5">
    <source>
        <dbReference type="ARBA" id="ARBA00023136"/>
    </source>
</evidence>
<feature type="transmembrane region" description="Helical" evidence="6">
    <location>
        <begin position="97"/>
        <end position="117"/>
    </location>
</feature>
<evidence type="ECO:0000256" key="6">
    <source>
        <dbReference type="SAM" id="Phobius"/>
    </source>
</evidence>
<accession>A0ABQ3IT95</accession>
<keyword evidence="4 6" id="KW-1133">Transmembrane helix</keyword>
<keyword evidence="3 6" id="KW-0812">Transmembrane</keyword>
<evidence type="ECO:0000256" key="4">
    <source>
        <dbReference type="ARBA" id="ARBA00022989"/>
    </source>
</evidence>
<dbReference type="EMBL" id="BNAH01000008">
    <property type="protein sequence ID" value="GHE91962.1"/>
    <property type="molecule type" value="Genomic_DNA"/>
</dbReference>
<comment type="similarity">
    <text evidence="2">Belongs to the TMEM86 family.</text>
</comment>
<proteinExistence type="inferred from homology"/>
<reference evidence="8" key="1">
    <citation type="journal article" date="2019" name="Int. J. Syst. Evol. Microbiol.">
        <title>The Global Catalogue of Microorganisms (GCM) 10K type strain sequencing project: providing services to taxonomists for standard genome sequencing and annotation.</title>
        <authorList>
            <consortium name="The Broad Institute Genomics Platform"/>
            <consortium name="The Broad Institute Genome Sequencing Center for Infectious Disease"/>
            <person name="Wu L."/>
            <person name="Ma J."/>
        </authorList>
    </citation>
    <scope>NUCLEOTIDE SEQUENCE [LARGE SCALE GENOMIC DNA]</scope>
    <source>
        <strain evidence="8">CGMCC 1.15922</strain>
    </source>
</reference>
<dbReference type="Pfam" id="PF07947">
    <property type="entry name" value="YhhN"/>
    <property type="match status" value="1"/>
</dbReference>
<evidence type="ECO:0000313" key="7">
    <source>
        <dbReference type="EMBL" id="GHE91962.1"/>
    </source>
</evidence>
<feature type="transmembrane region" description="Helical" evidence="6">
    <location>
        <begin position="15"/>
        <end position="34"/>
    </location>
</feature>
<dbReference type="Proteomes" id="UP000626370">
    <property type="component" value="Unassembled WGS sequence"/>
</dbReference>
<evidence type="ECO:0000313" key="8">
    <source>
        <dbReference type="Proteomes" id="UP000626370"/>
    </source>
</evidence>
<evidence type="ECO:0000256" key="1">
    <source>
        <dbReference type="ARBA" id="ARBA00004141"/>
    </source>
</evidence>
<gene>
    <name evidence="7" type="ORF">GCM10011501_21820</name>
</gene>
<feature type="transmembrane region" description="Helical" evidence="6">
    <location>
        <begin position="41"/>
        <end position="60"/>
    </location>
</feature>
<keyword evidence="5 6" id="KW-0472">Membrane</keyword>
<protein>
    <recommendedName>
        <fullName evidence="9">Lysoplasmalogenase</fullName>
    </recommendedName>
</protein>
<evidence type="ECO:0008006" key="9">
    <source>
        <dbReference type="Google" id="ProtNLM"/>
    </source>
</evidence>
<evidence type="ECO:0000256" key="3">
    <source>
        <dbReference type="ARBA" id="ARBA00022692"/>
    </source>
</evidence>
<dbReference type="PANTHER" id="PTHR31885:SF6">
    <property type="entry name" value="GH04784P"/>
    <property type="match status" value="1"/>
</dbReference>
<feature type="transmembrane region" description="Helical" evidence="6">
    <location>
        <begin position="72"/>
        <end position="90"/>
    </location>
</feature>
<keyword evidence="8" id="KW-1185">Reference proteome</keyword>
<evidence type="ECO:0000256" key="2">
    <source>
        <dbReference type="ARBA" id="ARBA00007375"/>
    </source>
</evidence>
<organism evidence="7 8">
    <name type="scientific">Thalassotalea profundi</name>
    <dbReference type="NCBI Taxonomy" id="2036687"/>
    <lineage>
        <taxon>Bacteria</taxon>
        <taxon>Pseudomonadati</taxon>
        <taxon>Pseudomonadota</taxon>
        <taxon>Gammaproteobacteria</taxon>
        <taxon>Alteromonadales</taxon>
        <taxon>Colwelliaceae</taxon>
        <taxon>Thalassotalea</taxon>
    </lineage>
</organism>
<comment type="subcellular location">
    <subcellularLocation>
        <location evidence="1">Membrane</location>
        <topology evidence="1">Multi-pass membrane protein</topology>
    </subcellularLocation>
</comment>
<comment type="caution">
    <text evidence="7">The sequence shown here is derived from an EMBL/GenBank/DDBJ whole genome shotgun (WGS) entry which is preliminary data.</text>
</comment>
<dbReference type="InterPro" id="IPR012506">
    <property type="entry name" value="TMEM86B-like"/>
</dbReference>
<dbReference type="PANTHER" id="PTHR31885">
    <property type="entry name" value="GH04784P"/>
    <property type="match status" value="1"/>
</dbReference>